<feature type="domain" description="Carboxylesterase type B" evidence="5">
    <location>
        <begin position="5"/>
        <end position="457"/>
    </location>
</feature>
<feature type="region of interest" description="Disordered" evidence="4">
    <location>
        <begin position="504"/>
        <end position="527"/>
    </location>
</feature>
<name>A0A934I3C5_9CORY</name>
<keyword evidence="2 3" id="KW-0378">Hydrolase</keyword>
<dbReference type="InterPro" id="IPR050309">
    <property type="entry name" value="Type-B_Carboxylest/Lipase"/>
</dbReference>
<evidence type="ECO:0000256" key="2">
    <source>
        <dbReference type="ARBA" id="ARBA00022801"/>
    </source>
</evidence>
<dbReference type="SUPFAM" id="SSF53474">
    <property type="entry name" value="alpha/beta-Hydrolases"/>
    <property type="match status" value="1"/>
</dbReference>
<dbReference type="AlphaFoldDB" id="A0A934I3C5"/>
<sequence length="527" mass="57784">MDDITATTAGLIRGTLVSGIRTWRGVPYGADTSGPNRWRAPVPPEPWKGVRDCTEFGTVAPQPVYSYKDSVRGGEDCLNLDIVRPDSDDDDLPVVVYLHGGSFIVGSSHETMLRGYNFVRNLNVVYVSVNFRLGVLGYLDLRSLGDDDCVANPAVRDQLLALHWVRGNIRAFGGDPDNVTLMGESAGGAAVTTLMCVPAAEGLFHKAIAQSAPAATLHAPVQSEYWAQQLIGAMALTLETTCADLRLESAADLVRAGQSMLWRSRELLQLNSCYGPTVDGELLPEHPLDAFAAGRQIKVPLLIGTNNDEASVTKLLYLRQTARSRAAARMLDAYDHANSAALLDAYNGAIERADFARMLTDAVFWAPSLRIAEDHSRYADTWMYRFDYAPAALRWIGLGAMHSFELTAVFAAHRESRTHTLTRFGGIDDLSVVTSEMQAYWGNFIHHSIPGSGWPRYRLAGDTLPGRATRIFDSESTVVYDPRPHLRRAWRSYDMREWGAGRPDILEIRGSAPEEAPSSEDSGEPGG</sequence>
<dbReference type="Pfam" id="PF00135">
    <property type="entry name" value="COesterase"/>
    <property type="match status" value="1"/>
</dbReference>
<evidence type="ECO:0000313" key="7">
    <source>
        <dbReference type="Proteomes" id="UP000645966"/>
    </source>
</evidence>
<protein>
    <recommendedName>
        <fullName evidence="3">Carboxylic ester hydrolase</fullName>
        <ecNumber evidence="3">3.1.1.-</ecNumber>
    </recommendedName>
</protein>
<evidence type="ECO:0000256" key="4">
    <source>
        <dbReference type="SAM" id="MobiDB-lite"/>
    </source>
</evidence>
<dbReference type="PROSITE" id="PS00122">
    <property type="entry name" value="CARBOXYLESTERASE_B_1"/>
    <property type="match status" value="1"/>
</dbReference>
<keyword evidence="7" id="KW-1185">Reference proteome</keyword>
<dbReference type="InterPro" id="IPR019826">
    <property type="entry name" value="Carboxylesterase_B_AS"/>
</dbReference>
<dbReference type="GO" id="GO:0016787">
    <property type="term" value="F:hydrolase activity"/>
    <property type="evidence" value="ECO:0007669"/>
    <property type="project" value="UniProtKB-KW"/>
</dbReference>
<gene>
    <name evidence="6" type="ORF">JDV75_01110</name>
</gene>
<dbReference type="EC" id="3.1.1.-" evidence="3"/>
<comment type="caution">
    <text evidence="6">The sequence shown here is derived from an EMBL/GenBank/DDBJ whole genome shotgun (WGS) entry which is preliminary data.</text>
</comment>
<feature type="compositionally biased region" description="Acidic residues" evidence="4">
    <location>
        <begin position="517"/>
        <end position="527"/>
    </location>
</feature>
<comment type="similarity">
    <text evidence="1 3">Belongs to the type-B carboxylesterase/lipase family.</text>
</comment>
<dbReference type="PANTHER" id="PTHR11559">
    <property type="entry name" value="CARBOXYLESTERASE"/>
    <property type="match status" value="1"/>
</dbReference>
<evidence type="ECO:0000313" key="6">
    <source>
        <dbReference type="EMBL" id="MBI8988366.1"/>
    </source>
</evidence>
<organism evidence="6 7">
    <name type="scientific">Corynebacterium meridianum</name>
    <dbReference type="NCBI Taxonomy" id="2765363"/>
    <lineage>
        <taxon>Bacteria</taxon>
        <taxon>Bacillati</taxon>
        <taxon>Actinomycetota</taxon>
        <taxon>Actinomycetes</taxon>
        <taxon>Mycobacteriales</taxon>
        <taxon>Corynebacteriaceae</taxon>
        <taxon>Corynebacterium</taxon>
    </lineage>
</organism>
<dbReference type="InterPro" id="IPR029058">
    <property type="entry name" value="AB_hydrolase_fold"/>
</dbReference>
<dbReference type="Proteomes" id="UP000645966">
    <property type="component" value="Unassembled WGS sequence"/>
</dbReference>
<dbReference type="InterPro" id="IPR002018">
    <property type="entry name" value="CarbesteraseB"/>
</dbReference>
<accession>A0A934I3C5</accession>
<dbReference type="EMBL" id="JAEIOS010000009">
    <property type="protein sequence ID" value="MBI8988366.1"/>
    <property type="molecule type" value="Genomic_DNA"/>
</dbReference>
<dbReference type="RefSeq" id="WP_198737413.1">
    <property type="nucleotide sequence ID" value="NZ_JAEIOS010000009.1"/>
</dbReference>
<evidence type="ECO:0000259" key="5">
    <source>
        <dbReference type="Pfam" id="PF00135"/>
    </source>
</evidence>
<reference evidence="6" key="1">
    <citation type="submission" date="2020-12" db="EMBL/GenBank/DDBJ databases">
        <title>Genome public.</title>
        <authorList>
            <person name="Sun Q."/>
        </authorList>
    </citation>
    <scope>NUCLEOTIDE SEQUENCE</scope>
    <source>
        <strain evidence="6">CCM 8863</strain>
    </source>
</reference>
<dbReference type="Gene3D" id="3.40.50.1820">
    <property type="entry name" value="alpha/beta hydrolase"/>
    <property type="match status" value="1"/>
</dbReference>
<evidence type="ECO:0000256" key="3">
    <source>
        <dbReference type="RuleBase" id="RU361235"/>
    </source>
</evidence>
<proteinExistence type="inferred from homology"/>
<evidence type="ECO:0000256" key="1">
    <source>
        <dbReference type="ARBA" id="ARBA00005964"/>
    </source>
</evidence>